<proteinExistence type="predicted"/>
<accession>A0A177M0I4</accession>
<gene>
    <name evidence="1" type="ORF">A1332_04005</name>
</gene>
<protein>
    <submittedName>
        <fullName evidence="1">Uncharacterized protein</fullName>
    </submittedName>
</protein>
<comment type="caution">
    <text evidence="1">The sequence shown here is derived from an EMBL/GenBank/DDBJ whole genome shotgun (WGS) entry which is preliminary data.</text>
</comment>
<name>A0A177M0I4_METMH</name>
<dbReference type="AlphaFoldDB" id="A0A177M0I4"/>
<dbReference type="EMBL" id="LUUG01000105">
    <property type="protein sequence ID" value="OAH99063.1"/>
    <property type="molecule type" value="Genomic_DNA"/>
</dbReference>
<evidence type="ECO:0000313" key="1">
    <source>
        <dbReference type="EMBL" id="OAH99063.1"/>
    </source>
</evidence>
<dbReference type="Proteomes" id="UP000078090">
    <property type="component" value="Unassembled WGS sequence"/>
</dbReference>
<reference evidence="1 2" key="1">
    <citation type="submission" date="2016-03" db="EMBL/GenBank/DDBJ databases">
        <authorList>
            <person name="Ploux O."/>
        </authorList>
    </citation>
    <scope>NUCLEOTIDE SEQUENCE [LARGE SCALE GENOMIC DNA]</scope>
    <source>
        <strain evidence="1 2">R-45363</strain>
    </source>
</reference>
<evidence type="ECO:0000313" key="2">
    <source>
        <dbReference type="Proteomes" id="UP000078090"/>
    </source>
</evidence>
<organism evidence="1 2">
    <name type="scientific">Methylomonas methanica</name>
    <dbReference type="NCBI Taxonomy" id="421"/>
    <lineage>
        <taxon>Bacteria</taxon>
        <taxon>Pseudomonadati</taxon>
        <taxon>Pseudomonadota</taxon>
        <taxon>Gammaproteobacteria</taxon>
        <taxon>Methylococcales</taxon>
        <taxon>Methylococcaceae</taxon>
        <taxon>Methylomonas</taxon>
    </lineage>
</organism>
<sequence length="124" mass="14387">MEHQDIYDVNIQLRDNRQFDYSKFLTETSKYKEVLIHICLDTFSSSARITIPAIIGSEKVCEIVDYLIDITENSMTVHRSINFDDQTVQKLSEKWPEYVLGPKNPLTFLGSDMPCSFFNVVRNS</sequence>